<feature type="non-terminal residue" evidence="1">
    <location>
        <position position="1"/>
    </location>
</feature>
<organism evidence="1 2">
    <name type="scientific">Tanacetum coccineum</name>
    <dbReference type="NCBI Taxonomy" id="301880"/>
    <lineage>
        <taxon>Eukaryota</taxon>
        <taxon>Viridiplantae</taxon>
        <taxon>Streptophyta</taxon>
        <taxon>Embryophyta</taxon>
        <taxon>Tracheophyta</taxon>
        <taxon>Spermatophyta</taxon>
        <taxon>Magnoliopsida</taxon>
        <taxon>eudicotyledons</taxon>
        <taxon>Gunneridae</taxon>
        <taxon>Pentapetalae</taxon>
        <taxon>asterids</taxon>
        <taxon>campanulids</taxon>
        <taxon>Asterales</taxon>
        <taxon>Asteraceae</taxon>
        <taxon>Asteroideae</taxon>
        <taxon>Anthemideae</taxon>
        <taxon>Anthemidinae</taxon>
        <taxon>Tanacetum</taxon>
    </lineage>
</organism>
<comment type="caution">
    <text evidence="1">The sequence shown here is derived from an EMBL/GenBank/DDBJ whole genome shotgun (WGS) entry which is preliminary data.</text>
</comment>
<accession>A0ABQ5HCK9</accession>
<reference evidence="1" key="2">
    <citation type="submission" date="2022-01" db="EMBL/GenBank/DDBJ databases">
        <authorList>
            <person name="Yamashiro T."/>
            <person name="Shiraishi A."/>
            <person name="Satake H."/>
            <person name="Nakayama K."/>
        </authorList>
    </citation>
    <scope>NUCLEOTIDE SEQUENCE</scope>
</reference>
<reference evidence="1" key="1">
    <citation type="journal article" date="2022" name="Int. J. Mol. Sci.">
        <title>Draft Genome of Tanacetum Coccineum: Genomic Comparison of Closely Related Tanacetum-Family Plants.</title>
        <authorList>
            <person name="Yamashiro T."/>
            <person name="Shiraishi A."/>
            <person name="Nakayama K."/>
            <person name="Satake H."/>
        </authorList>
    </citation>
    <scope>NUCLEOTIDE SEQUENCE</scope>
</reference>
<dbReference type="Proteomes" id="UP001151760">
    <property type="component" value="Unassembled WGS sequence"/>
</dbReference>
<proteinExistence type="predicted"/>
<protein>
    <submittedName>
        <fullName evidence="1">Uncharacterized protein</fullName>
    </submittedName>
</protein>
<dbReference type="EMBL" id="BQNB010019470">
    <property type="protein sequence ID" value="GJT85638.1"/>
    <property type="molecule type" value="Genomic_DNA"/>
</dbReference>
<name>A0ABQ5HCK9_9ASTR</name>
<evidence type="ECO:0000313" key="1">
    <source>
        <dbReference type="EMBL" id="GJT85638.1"/>
    </source>
</evidence>
<keyword evidence="2" id="KW-1185">Reference proteome</keyword>
<sequence length="51" mass="5649">DIVFLEEEQVHVDDVHPGDGESVETNVVGEEQKTIEAKDVVEDAVNEAKKE</sequence>
<gene>
    <name evidence="1" type="ORF">Tco_1067355</name>
</gene>
<evidence type="ECO:0000313" key="2">
    <source>
        <dbReference type="Proteomes" id="UP001151760"/>
    </source>
</evidence>